<dbReference type="Proteomes" id="UP000887013">
    <property type="component" value="Unassembled WGS sequence"/>
</dbReference>
<evidence type="ECO:0000313" key="3">
    <source>
        <dbReference type="Proteomes" id="UP000887013"/>
    </source>
</evidence>
<keyword evidence="1" id="KW-0812">Transmembrane</keyword>
<comment type="caution">
    <text evidence="2">The sequence shown here is derived from an EMBL/GenBank/DDBJ whole genome shotgun (WGS) entry which is preliminary data.</text>
</comment>
<dbReference type="EMBL" id="BMAW01117925">
    <property type="protein sequence ID" value="GFT77423.1"/>
    <property type="molecule type" value="Genomic_DNA"/>
</dbReference>
<reference evidence="2" key="1">
    <citation type="submission" date="2020-08" db="EMBL/GenBank/DDBJ databases">
        <title>Multicomponent nature underlies the extraordinary mechanical properties of spider dragline silk.</title>
        <authorList>
            <person name="Kono N."/>
            <person name="Nakamura H."/>
            <person name="Mori M."/>
            <person name="Yoshida Y."/>
            <person name="Ohtoshi R."/>
            <person name="Malay A.D."/>
            <person name="Moran D.A.P."/>
            <person name="Tomita M."/>
            <person name="Numata K."/>
            <person name="Arakawa K."/>
        </authorList>
    </citation>
    <scope>NUCLEOTIDE SEQUENCE</scope>
</reference>
<keyword evidence="3" id="KW-1185">Reference proteome</keyword>
<keyword evidence="1" id="KW-1133">Transmembrane helix</keyword>
<evidence type="ECO:0000313" key="2">
    <source>
        <dbReference type="EMBL" id="GFT77423.1"/>
    </source>
</evidence>
<sequence length="86" mass="9754">PPELTLSVVTFSLFSVEINFLRMLFFTSGIQVLLIVQFSLLSGMESLYKKLNTTPRCGSDVMHEPATSNTPRLKQVMRWCRDGEIS</sequence>
<evidence type="ECO:0000256" key="1">
    <source>
        <dbReference type="SAM" id="Phobius"/>
    </source>
</evidence>
<name>A0A8X6U3A7_NEPPI</name>
<keyword evidence="1" id="KW-0472">Membrane</keyword>
<gene>
    <name evidence="2" type="ORF">NPIL_295881</name>
</gene>
<organism evidence="2 3">
    <name type="scientific">Nephila pilipes</name>
    <name type="common">Giant wood spider</name>
    <name type="synonym">Nephila maculata</name>
    <dbReference type="NCBI Taxonomy" id="299642"/>
    <lineage>
        <taxon>Eukaryota</taxon>
        <taxon>Metazoa</taxon>
        <taxon>Ecdysozoa</taxon>
        <taxon>Arthropoda</taxon>
        <taxon>Chelicerata</taxon>
        <taxon>Arachnida</taxon>
        <taxon>Araneae</taxon>
        <taxon>Araneomorphae</taxon>
        <taxon>Entelegynae</taxon>
        <taxon>Araneoidea</taxon>
        <taxon>Nephilidae</taxon>
        <taxon>Nephila</taxon>
    </lineage>
</organism>
<accession>A0A8X6U3A7</accession>
<protein>
    <submittedName>
        <fullName evidence="2">Uncharacterized protein</fullName>
    </submittedName>
</protein>
<proteinExistence type="predicted"/>
<feature type="non-terminal residue" evidence="2">
    <location>
        <position position="1"/>
    </location>
</feature>
<dbReference type="AlphaFoldDB" id="A0A8X6U3A7"/>
<feature type="transmembrane region" description="Helical" evidence="1">
    <location>
        <begin position="20"/>
        <end position="41"/>
    </location>
</feature>